<feature type="domain" description="Histidine kinase/HSP90-like ATPase" evidence="2">
    <location>
        <begin position="2"/>
        <end position="89"/>
    </location>
</feature>
<dbReference type="Pfam" id="PF13581">
    <property type="entry name" value="HATPase_c_2"/>
    <property type="match status" value="1"/>
</dbReference>
<dbReference type="PANTHER" id="PTHR35526:SF3">
    <property type="entry name" value="ANTI-SIGMA-F FACTOR RSBW"/>
    <property type="match status" value="1"/>
</dbReference>
<dbReference type="InterPro" id="IPR003594">
    <property type="entry name" value="HATPase_dom"/>
</dbReference>
<keyword evidence="1" id="KW-0808">Transferase</keyword>
<keyword evidence="1" id="KW-0723">Serine/threonine-protein kinase</keyword>
<dbReference type="InterPro" id="IPR036890">
    <property type="entry name" value="HATPase_C_sf"/>
</dbReference>
<evidence type="ECO:0000256" key="1">
    <source>
        <dbReference type="ARBA" id="ARBA00022527"/>
    </source>
</evidence>
<comment type="caution">
    <text evidence="3">The sequence shown here is derived from an EMBL/GenBank/DDBJ whole genome shotgun (WGS) entry which is preliminary data.</text>
</comment>
<evidence type="ECO:0000313" key="4">
    <source>
        <dbReference type="Proteomes" id="UP000555564"/>
    </source>
</evidence>
<name>A0A7X0ID02_9ACTN</name>
<dbReference type="InterPro" id="IPR050267">
    <property type="entry name" value="Anti-sigma-factor_SerPK"/>
</dbReference>
<evidence type="ECO:0000259" key="2">
    <source>
        <dbReference type="Pfam" id="PF13581"/>
    </source>
</evidence>
<dbReference type="Gene3D" id="3.30.565.10">
    <property type="entry name" value="Histidine kinase-like ATPase, C-terminal domain"/>
    <property type="match status" value="1"/>
</dbReference>
<dbReference type="SUPFAM" id="SSF55874">
    <property type="entry name" value="ATPase domain of HSP90 chaperone/DNA topoisomerase II/histidine kinase"/>
    <property type="match status" value="1"/>
</dbReference>
<dbReference type="CDD" id="cd16936">
    <property type="entry name" value="HATPase_RsbW-like"/>
    <property type="match status" value="1"/>
</dbReference>
<dbReference type="GO" id="GO:0004674">
    <property type="term" value="F:protein serine/threonine kinase activity"/>
    <property type="evidence" value="ECO:0007669"/>
    <property type="project" value="UniProtKB-KW"/>
</dbReference>
<evidence type="ECO:0000313" key="3">
    <source>
        <dbReference type="EMBL" id="MBB6472987.1"/>
    </source>
</evidence>
<keyword evidence="4" id="KW-1185">Reference proteome</keyword>
<reference evidence="3 4" key="1">
    <citation type="submission" date="2020-08" db="EMBL/GenBank/DDBJ databases">
        <title>Sequencing the genomes of 1000 actinobacteria strains.</title>
        <authorList>
            <person name="Klenk H.-P."/>
        </authorList>
    </citation>
    <scope>NUCLEOTIDE SEQUENCE [LARGE SCALE GENOMIC DNA]</scope>
    <source>
        <strain evidence="3 4">DSM 44936</strain>
    </source>
</reference>
<dbReference type="Proteomes" id="UP000555564">
    <property type="component" value="Unassembled WGS sequence"/>
</dbReference>
<protein>
    <submittedName>
        <fullName evidence="3">Anti-sigma regulatory factor (Ser/Thr protein kinase)</fullName>
    </submittedName>
</protein>
<organism evidence="3 4">
    <name type="scientific">Sphaerisporangium rubeum</name>
    <dbReference type="NCBI Taxonomy" id="321317"/>
    <lineage>
        <taxon>Bacteria</taxon>
        <taxon>Bacillati</taxon>
        <taxon>Actinomycetota</taxon>
        <taxon>Actinomycetes</taxon>
        <taxon>Streptosporangiales</taxon>
        <taxon>Streptosporangiaceae</taxon>
        <taxon>Sphaerisporangium</taxon>
    </lineage>
</organism>
<sequence length="94" mass="10275">MDDVTLLVSELVTNSVVHSRSRDGGRVTVAMADCHDMIHVDVVDDGGEAFGPVSDDMLAENGRGLFLVQQLSREWGTHEDSAGRVVWFQVAYKA</sequence>
<keyword evidence="1" id="KW-0418">Kinase</keyword>
<dbReference type="AlphaFoldDB" id="A0A7X0ID02"/>
<dbReference type="PANTHER" id="PTHR35526">
    <property type="entry name" value="ANTI-SIGMA-F FACTOR RSBW-RELATED"/>
    <property type="match status" value="1"/>
</dbReference>
<gene>
    <name evidence="3" type="ORF">BJ992_002418</name>
</gene>
<dbReference type="EMBL" id="JACHIU010000001">
    <property type="protein sequence ID" value="MBB6472987.1"/>
    <property type="molecule type" value="Genomic_DNA"/>
</dbReference>
<accession>A0A7X0ID02</accession>
<proteinExistence type="predicted"/>